<name>A0ABV8TAU8_9ACTN</name>
<feature type="region of interest" description="Disordered" evidence="1">
    <location>
        <begin position="1"/>
        <end position="23"/>
    </location>
</feature>
<comment type="caution">
    <text evidence="3">The sequence shown here is derived from an EMBL/GenBank/DDBJ whole genome shotgun (WGS) entry which is preliminary data.</text>
</comment>
<feature type="compositionally biased region" description="Low complexity" evidence="1">
    <location>
        <begin position="1"/>
        <end position="17"/>
    </location>
</feature>
<dbReference type="Proteomes" id="UP001595824">
    <property type="component" value="Unassembled WGS sequence"/>
</dbReference>
<dbReference type="RefSeq" id="WP_381737629.1">
    <property type="nucleotide sequence ID" value="NZ_JBHSDP010000008.1"/>
</dbReference>
<feature type="transmembrane region" description="Helical" evidence="2">
    <location>
        <begin position="33"/>
        <end position="55"/>
    </location>
</feature>
<dbReference type="EMBL" id="JBHSDP010000008">
    <property type="protein sequence ID" value="MFC4327727.1"/>
    <property type="molecule type" value="Genomic_DNA"/>
</dbReference>
<evidence type="ECO:0000313" key="3">
    <source>
        <dbReference type="EMBL" id="MFC4327727.1"/>
    </source>
</evidence>
<reference evidence="4" key="1">
    <citation type="journal article" date="2019" name="Int. J. Syst. Evol. Microbiol.">
        <title>The Global Catalogue of Microorganisms (GCM) 10K type strain sequencing project: providing services to taxonomists for standard genome sequencing and annotation.</title>
        <authorList>
            <consortium name="The Broad Institute Genomics Platform"/>
            <consortium name="The Broad Institute Genome Sequencing Center for Infectious Disease"/>
            <person name="Wu L."/>
            <person name="Ma J."/>
        </authorList>
    </citation>
    <scope>NUCLEOTIDE SEQUENCE [LARGE SCALE GENOMIC DNA]</scope>
    <source>
        <strain evidence="4">PCU 347</strain>
    </source>
</reference>
<keyword evidence="2" id="KW-0812">Transmembrane</keyword>
<evidence type="ECO:0000313" key="4">
    <source>
        <dbReference type="Proteomes" id="UP001595824"/>
    </source>
</evidence>
<keyword evidence="4" id="KW-1185">Reference proteome</keyword>
<evidence type="ECO:0008006" key="5">
    <source>
        <dbReference type="Google" id="ProtNLM"/>
    </source>
</evidence>
<accession>A0ABV8TAU8</accession>
<feature type="transmembrane region" description="Helical" evidence="2">
    <location>
        <begin position="132"/>
        <end position="152"/>
    </location>
</feature>
<gene>
    <name evidence="3" type="ORF">ACFPC0_07770</name>
</gene>
<proteinExistence type="predicted"/>
<evidence type="ECO:0000256" key="2">
    <source>
        <dbReference type="SAM" id="Phobius"/>
    </source>
</evidence>
<organism evidence="3 4">
    <name type="scientific">Streptomyces andamanensis</name>
    <dbReference type="NCBI Taxonomy" id="1565035"/>
    <lineage>
        <taxon>Bacteria</taxon>
        <taxon>Bacillati</taxon>
        <taxon>Actinomycetota</taxon>
        <taxon>Actinomycetes</taxon>
        <taxon>Kitasatosporales</taxon>
        <taxon>Streptomycetaceae</taxon>
        <taxon>Streptomyces</taxon>
    </lineage>
</organism>
<sequence>MIPAMPAAASAPSSRQARTARRARRASHAALRFGRVAAMGTVAVLILVAGVWASWSTAPYVMLTKGREHGSVEVTRCGGDTCSGPYTPVSAGSAARGRVEIAHTVAVRKGRTYSVVVKPGTDEVLRSGPAGILYAWAPLGGALLLASVVVAGGLRRVRAAWVLAGAGMALLTAAFVAL</sequence>
<keyword evidence="2" id="KW-0472">Membrane</keyword>
<evidence type="ECO:0000256" key="1">
    <source>
        <dbReference type="SAM" id="MobiDB-lite"/>
    </source>
</evidence>
<feature type="transmembrane region" description="Helical" evidence="2">
    <location>
        <begin position="159"/>
        <end position="177"/>
    </location>
</feature>
<keyword evidence="2" id="KW-1133">Transmembrane helix</keyword>
<protein>
    <recommendedName>
        <fullName evidence="5">DUF3592 domain-containing protein</fullName>
    </recommendedName>
</protein>